<feature type="compositionally biased region" description="Polar residues" evidence="7">
    <location>
        <begin position="341"/>
        <end position="354"/>
    </location>
</feature>
<evidence type="ECO:0000256" key="2">
    <source>
        <dbReference type="ARBA" id="ARBA00009150"/>
    </source>
</evidence>
<feature type="region of interest" description="Disordered" evidence="7">
    <location>
        <begin position="1131"/>
        <end position="1179"/>
    </location>
</feature>
<dbReference type="InterPro" id="IPR012501">
    <property type="entry name" value="Vps54_C"/>
</dbReference>
<dbReference type="GO" id="GO:0000938">
    <property type="term" value="C:GARP complex"/>
    <property type="evidence" value="ECO:0007669"/>
    <property type="project" value="InterPro"/>
</dbReference>
<gene>
    <name evidence="9" type="ORF">HK100_003483</name>
</gene>
<dbReference type="PANTHER" id="PTHR12965:SF0">
    <property type="entry name" value="VACUOLAR PROTEIN SORTING-ASSOCIATED PROTEIN 54"/>
    <property type="match status" value="1"/>
</dbReference>
<keyword evidence="4" id="KW-0653">Protein transport</keyword>
<keyword evidence="6" id="KW-0175">Coiled coil</keyword>
<dbReference type="GO" id="GO:0042147">
    <property type="term" value="P:retrograde transport, endosome to Golgi"/>
    <property type="evidence" value="ECO:0007669"/>
    <property type="project" value="InterPro"/>
</dbReference>
<dbReference type="GO" id="GO:0019905">
    <property type="term" value="F:syntaxin binding"/>
    <property type="evidence" value="ECO:0007669"/>
    <property type="project" value="TreeGrafter"/>
</dbReference>
<dbReference type="EMBL" id="JADGJH010001874">
    <property type="protein sequence ID" value="KAJ3108116.1"/>
    <property type="molecule type" value="Genomic_DNA"/>
</dbReference>
<evidence type="ECO:0000256" key="1">
    <source>
        <dbReference type="ARBA" id="ARBA00004601"/>
    </source>
</evidence>
<evidence type="ECO:0000256" key="3">
    <source>
        <dbReference type="ARBA" id="ARBA00022448"/>
    </source>
</evidence>
<dbReference type="GO" id="GO:0006896">
    <property type="term" value="P:Golgi to vacuole transport"/>
    <property type="evidence" value="ECO:0007669"/>
    <property type="project" value="TreeGrafter"/>
</dbReference>
<feature type="compositionally biased region" description="Polar residues" evidence="7">
    <location>
        <begin position="383"/>
        <end position="393"/>
    </location>
</feature>
<accession>A0AAD5XEJ8</accession>
<feature type="compositionally biased region" description="Polar residues" evidence="7">
    <location>
        <begin position="1138"/>
        <end position="1172"/>
    </location>
</feature>
<keyword evidence="5" id="KW-0333">Golgi apparatus</keyword>
<dbReference type="Pfam" id="PF07928">
    <property type="entry name" value="Vps54"/>
    <property type="match status" value="2"/>
</dbReference>
<proteinExistence type="inferred from homology"/>
<comment type="subcellular location">
    <subcellularLocation>
        <location evidence="1">Golgi apparatus</location>
        <location evidence="1">trans-Golgi network</location>
    </subcellularLocation>
</comment>
<evidence type="ECO:0000313" key="10">
    <source>
        <dbReference type="Proteomes" id="UP001211907"/>
    </source>
</evidence>
<feature type="compositionally biased region" description="Low complexity" evidence="7">
    <location>
        <begin position="535"/>
        <end position="552"/>
    </location>
</feature>
<dbReference type="Proteomes" id="UP001211907">
    <property type="component" value="Unassembled WGS sequence"/>
</dbReference>
<feature type="region of interest" description="Disordered" evidence="7">
    <location>
        <begin position="533"/>
        <end position="555"/>
    </location>
</feature>
<evidence type="ECO:0000256" key="6">
    <source>
        <dbReference type="ARBA" id="ARBA00023054"/>
    </source>
</evidence>
<keyword evidence="10" id="KW-1185">Reference proteome</keyword>
<evidence type="ECO:0000256" key="4">
    <source>
        <dbReference type="ARBA" id="ARBA00022927"/>
    </source>
</evidence>
<evidence type="ECO:0000259" key="8">
    <source>
        <dbReference type="Pfam" id="PF07928"/>
    </source>
</evidence>
<dbReference type="AlphaFoldDB" id="A0AAD5XEJ8"/>
<dbReference type="GO" id="GO:0015031">
    <property type="term" value="P:protein transport"/>
    <property type="evidence" value="ECO:0007669"/>
    <property type="project" value="UniProtKB-KW"/>
</dbReference>
<reference evidence="9" key="1">
    <citation type="submission" date="2020-05" db="EMBL/GenBank/DDBJ databases">
        <title>Phylogenomic resolution of chytrid fungi.</title>
        <authorList>
            <person name="Stajich J.E."/>
            <person name="Amses K."/>
            <person name="Simmons R."/>
            <person name="Seto K."/>
            <person name="Myers J."/>
            <person name="Bonds A."/>
            <person name="Quandt C.A."/>
            <person name="Barry K."/>
            <person name="Liu P."/>
            <person name="Grigoriev I."/>
            <person name="Longcore J.E."/>
            <person name="James T.Y."/>
        </authorList>
    </citation>
    <scope>NUCLEOTIDE SEQUENCE</scope>
    <source>
        <strain evidence="9">JEL0513</strain>
    </source>
</reference>
<feature type="domain" description="Vacuolar protein sorting-associated protein 54 C-terminal" evidence="8">
    <location>
        <begin position="848"/>
        <end position="908"/>
    </location>
</feature>
<organism evidence="9 10">
    <name type="scientific">Physocladia obscura</name>
    <dbReference type="NCBI Taxonomy" id="109957"/>
    <lineage>
        <taxon>Eukaryota</taxon>
        <taxon>Fungi</taxon>
        <taxon>Fungi incertae sedis</taxon>
        <taxon>Chytridiomycota</taxon>
        <taxon>Chytridiomycota incertae sedis</taxon>
        <taxon>Chytridiomycetes</taxon>
        <taxon>Chytridiales</taxon>
        <taxon>Chytriomycetaceae</taxon>
        <taxon>Physocladia</taxon>
    </lineage>
</organism>
<keyword evidence="3" id="KW-0813">Transport</keyword>
<name>A0AAD5XEJ8_9FUNG</name>
<comment type="similarity">
    <text evidence="2">Belongs to the VPS54 family.</text>
</comment>
<feature type="compositionally biased region" description="Polar residues" evidence="7">
    <location>
        <begin position="362"/>
        <end position="373"/>
    </location>
</feature>
<comment type="caution">
    <text evidence="9">The sequence shown here is derived from an EMBL/GenBank/DDBJ whole genome shotgun (WGS) entry which is preliminary data.</text>
</comment>
<evidence type="ECO:0000256" key="7">
    <source>
        <dbReference type="SAM" id="MobiDB-lite"/>
    </source>
</evidence>
<dbReference type="PANTHER" id="PTHR12965">
    <property type="entry name" value="VACUOLAR PROTEIN SORTING 54"/>
    <property type="match status" value="1"/>
</dbReference>
<dbReference type="GO" id="GO:0005829">
    <property type="term" value="C:cytosol"/>
    <property type="evidence" value="ECO:0007669"/>
    <property type="project" value="GOC"/>
</dbReference>
<feature type="region of interest" description="Disordered" evidence="7">
    <location>
        <begin position="323"/>
        <end position="393"/>
    </location>
</feature>
<evidence type="ECO:0000313" key="9">
    <source>
        <dbReference type="EMBL" id="KAJ3108116.1"/>
    </source>
</evidence>
<evidence type="ECO:0000256" key="5">
    <source>
        <dbReference type="ARBA" id="ARBA00023034"/>
    </source>
</evidence>
<feature type="domain" description="Vacuolar protein sorting-associated protein 54 C-terminal" evidence="8">
    <location>
        <begin position="928"/>
        <end position="988"/>
    </location>
</feature>
<dbReference type="InterPro" id="IPR039745">
    <property type="entry name" value="Vps54"/>
</dbReference>
<sequence length="1179" mass="129381">MEENHAAAALRQIDAEHVWTAKDIGTNAIAGITTEPAKASLARALRGMDALAMVPPTQIPRVKPAEFEPYTKALEPVIDRYMSNKILGAAAVEGVPMLGSLEQQLESGSFADLVIATERILVDSSKPKYKTDRTTHRRLLAAHAPPLDTVPDLFFSKDFKLGNPSTFAEVYEKSDFSKLSLQDVNLTSNLLQDKLGVYCDTVDVYLVKEISKRSASFFNALSTLQALHLETQSCINQIHSLRNQMSELTANTIMPGLAVSRLNTRRNNVKRLHDGIEKIFKVQTNMGVLDAFIRQKQFGDAIELADELLLELKDLVDIPTVSSAKISSESDQKNDPIESYAASSTPASGNSGIKSITEKRQSLSISTNVNQPSSEKDPKESTENTPTEPQNEDLNLVQYLHKELLKKSFEIASQMDHEFSFILIEQIREVAANSLDEINPAIAGTATEVWIRNIEKRKKGLDIVKLQDHIRISSSNIASLNEDLTAQLAPIIFGLIRINRFGSTLQQYKDMLMKEIKVLTKKKYPVPPAEILEKSNTNSTSSFSPTTPSSPTSKKELQNILAKQLKQMSFDSFLDLLVSIYTTLLHIFQKASTIHHITATLISKAEDQGIHIGSSTSPLPSMEALGRKKSKKENDDDDDFGSGELFSIDPATDALIAEKKKETDQQRADATGFSQLISDSNDLLLAISEAANARCAKLLAVRSEQNSKLSPKDFYRLLGATKEFIAGSEFLCGYHCINLKGALSSQAKQFLDHFHDERTKQISIVVENEQWARAEIPIDFQHMAEEITASGALAVEQKKKSSERREKNDGVDDETDLAALVIAHKEAAVAASADELVTGGKVLKVDGQTFCVAGCILLLTKMLTEYLQCVDNMPTLATEAFNSRVCQVILGAGATRSAGLKAINAGHIGNKEKKIPIINGANIFSATALTAQSLGAVIGYIPHLKITIELHLPSKQHNMLSDFDMTLKDYQEHQVALYEKLVSIMQERLSTHSQGLLTINWDSPETKDMTPEKTCSVHIAALVKETTSMYRVLTKFLPKPSVKRIMGQIFKVYNDGLTEEFKNIDLFTSAGKNRLLIDGQYLIAELSMLENIDGLGNSVEVAINNIRIRDKSEKRSVANVGGGVGGITPVTLAPGNSAVPNTGNNTANSSSPSKTVTSAVTPQQPASTTKKNLFSKWKD</sequence>
<dbReference type="Gene3D" id="6.10.250.860">
    <property type="match status" value="1"/>
</dbReference>
<protein>
    <recommendedName>
        <fullName evidence="8">Vacuolar protein sorting-associated protein 54 C-terminal domain-containing protein</fullName>
    </recommendedName>
</protein>
<feature type="region of interest" description="Disordered" evidence="7">
    <location>
        <begin position="612"/>
        <end position="646"/>
    </location>
</feature>